<dbReference type="SUPFAM" id="SSF50969">
    <property type="entry name" value="YVTN repeat-like/Quinoprotein amine dehydrogenase"/>
    <property type="match status" value="1"/>
</dbReference>
<evidence type="ECO:0000313" key="2">
    <source>
        <dbReference type="EMBL" id="NJW53647.1"/>
    </source>
</evidence>
<reference evidence="2 3" key="1">
    <citation type="submission" date="2020-03" db="EMBL/GenBank/DDBJ databases">
        <title>Salinimicrobium sp. nov, isolated from SCS.</title>
        <authorList>
            <person name="Cao W.R."/>
        </authorList>
    </citation>
    <scope>NUCLEOTIDE SEQUENCE [LARGE SCALE GENOMIC DNA]</scope>
    <source>
        <strain evidence="3">J15B91</strain>
    </source>
</reference>
<sequence>MVVIKFLILLLIFTSCKVVKQNKLNVDASSSLQEIVFVTDRDGNSEIYVMDIHGENLRNITNNDSLDFSPSWSPDGQSLYFYSKRDGNAEIYSLKSGGADLTRLTNHPASDILPELSPDGETIVFMSDRDSLSRNIYLMNKDGSNIRPLTKNRFYEESPSWSKEGREILFTRQLRDSADTSHAANGEIHIMDIKGENIRRLTRKTGYDSGARFSPNGKQIAFYGFNDKNWDLYIMNSDGTNLYNLTNDSVECYSPDWSADGQWLVYTAGKKGNYNIWKIHISTKERIQLTNTNGRNESPVWKK</sequence>
<dbReference type="Gene3D" id="2.120.10.30">
    <property type="entry name" value="TolB, C-terminal domain"/>
    <property type="match status" value="2"/>
</dbReference>
<dbReference type="InterPro" id="IPR011042">
    <property type="entry name" value="6-blade_b-propeller_TolB-like"/>
</dbReference>
<dbReference type="Pfam" id="PF16472">
    <property type="entry name" value="DUF5050"/>
    <property type="match status" value="1"/>
</dbReference>
<dbReference type="RefSeq" id="WP_168138750.1">
    <property type="nucleotide sequence ID" value="NZ_JAAVJR010000006.1"/>
</dbReference>
<dbReference type="EMBL" id="JAAVJR010000006">
    <property type="protein sequence ID" value="NJW53647.1"/>
    <property type="molecule type" value="Genomic_DNA"/>
</dbReference>
<organism evidence="2 3">
    <name type="scientific">Salinimicrobium oceani</name>
    <dbReference type="NCBI Taxonomy" id="2722702"/>
    <lineage>
        <taxon>Bacteria</taxon>
        <taxon>Pseudomonadati</taxon>
        <taxon>Bacteroidota</taxon>
        <taxon>Flavobacteriia</taxon>
        <taxon>Flavobacteriales</taxon>
        <taxon>Flavobacteriaceae</taxon>
        <taxon>Salinimicrobium</taxon>
    </lineage>
</organism>
<dbReference type="InterPro" id="IPR032485">
    <property type="entry name" value="LRP1-like_beta_prop"/>
</dbReference>
<dbReference type="PANTHER" id="PTHR36842:SF1">
    <property type="entry name" value="PROTEIN TOLB"/>
    <property type="match status" value="1"/>
</dbReference>
<evidence type="ECO:0000313" key="3">
    <source>
        <dbReference type="Proteomes" id="UP000703674"/>
    </source>
</evidence>
<accession>A0ABX1D0Q4</accession>
<protein>
    <submittedName>
        <fullName evidence="2">Translocation protein TolB</fullName>
    </submittedName>
</protein>
<comment type="caution">
    <text evidence="2">The sequence shown here is derived from an EMBL/GenBank/DDBJ whole genome shotgun (WGS) entry which is preliminary data.</text>
</comment>
<feature type="domain" description="Prolow-density lipoprotein receptor-related protein 1-like beta-propeller" evidence="1">
    <location>
        <begin position="29"/>
        <end position="293"/>
    </location>
</feature>
<dbReference type="PANTHER" id="PTHR36842">
    <property type="entry name" value="PROTEIN TOLB HOMOLOG"/>
    <property type="match status" value="1"/>
</dbReference>
<keyword evidence="3" id="KW-1185">Reference proteome</keyword>
<evidence type="ECO:0000259" key="1">
    <source>
        <dbReference type="Pfam" id="PF16472"/>
    </source>
</evidence>
<gene>
    <name evidence="2" type="ORF">HC175_12030</name>
</gene>
<proteinExistence type="predicted"/>
<dbReference type="InterPro" id="IPR011044">
    <property type="entry name" value="Quino_amine_DH_bsu"/>
</dbReference>
<name>A0ABX1D0Q4_9FLAO</name>
<dbReference type="PROSITE" id="PS51257">
    <property type="entry name" value="PROKAR_LIPOPROTEIN"/>
    <property type="match status" value="1"/>
</dbReference>
<dbReference type="Proteomes" id="UP000703674">
    <property type="component" value="Unassembled WGS sequence"/>
</dbReference>